<sequence length="72" mass="7596">MPDPDAAIAMQIALVAYRERSGVFTALSRAMPDPGAAIAMRIAPVAHRERSGVFAALSHPVSTHTQPSRLGT</sequence>
<accession>A0ABW9MI11</accession>
<dbReference type="RefSeq" id="WP_146091878.1">
    <property type="nucleotide sequence ID" value="NZ_JBJGBS010000005.1"/>
</dbReference>
<evidence type="ECO:0000313" key="1">
    <source>
        <dbReference type="EMBL" id="MFO3703812.1"/>
    </source>
</evidence>
<organism evidence="1 2">
    <name type="scientific">Xanthomonas codiaei</name>
    <dbReference type="NCBI Taxonomy" id="56463"/>
    <lineage>
        <taxon>Bacteria</taxon>
        <taxon>Pseudomonadati</taxon>
        <taxon>Pseudomonadota</taxon>
        <taxon>Gammaproteobacteria</taxon>
        <taxon>Lysobacterales</taxon>
        <taxon>Lysobacteraceae</taxon>
        <taxon>Xanthomonas</taxon>
    </lineage>
</organism>
<proteinExistence type="predicted"/>
<keyword evidence="2" id="KW-1185">Reference proteome</keyword>
<protein>
    <submittedName>
        <fullName evidence="1">Uncharacterized protein</fullName>
    </submittedName>
</protein>
<evidence type="ECO:0000313" key="2">
    <source>
        <dbReference type="Proteomes" id="UP001637990"/>
    </source>
</evidence>
<reference evidence="1 2" key="1">
    <citation type="submission" date="2024-11" db="EMBL/GenBank/DDBJ databases">
        <title>Genome sequencing of Xanthomonas codiaei.</title>
        <authorList>
            <person name="Studholme D.J."/>
        </authorList>
    </citation>
    <scope>NUCLEOTIDE SEQUENCE [LARGE SCALE GENOMIC DNA]</scope>
    <source>
        <strain evidence="1 2">NCPPB 4350</strain>
    </source>
</reference>
<gene>
    <name evidence="1" type="ORF">ACI6Q5_02245</name>
</gene>
<name>A0ABW9MI11_9XANT</name>
<dbReference type="Proteomes" id="UP001637990">
    <property type="component" value="Unassembled WGS sequence"/>
</dbReference>
<dbReference type="EMBL" id="JBJGBS010000005">
    <property type="protein sequence ID" value="MFO3703812.1"/>
    <property type="molecule type" value="Genomic_DNA"/>
</dbReference>
<comment type="caution">
    <text evidence="1">The sequence shown here is derived from an EMBL/GenBank/DDBJ whole genome shotgun (WGS) entry which is preliminary data.</text>
</comment>